<dbReference type="InterPro" id="IPR032332">
    <property type="entry name" value="GramPos_pilinD3"/>
</dbReference>
<dbReference type="Pfam" id="PF16570">
    <property type="entry name" value="GramPos_pilinD3"/>
    <property type="match status" value="1"/>
</dbReference>
<dbReference type="InterPro" id="IPR019931">
    <property type="entry name" value="LPXTG_anchor"/>
</dbReference>
<dbReference type="AlphaFoldDB" id="A0A6N7VDH0"/>
<keyword evidence="2" id="KW-0964">Secreted</keyword>
<dbReference type="NCBIfam" id="TIGR01167">
    <property type="entry name" value="LPXTG_anchor"/>
    <property type="match status" value="1"/>
</dbReference>
<feature type="signal peptide" evidence="7">
    <location>
        <begin position="1"/>
        <end position="24"/>
    </location>
</feature>
<evidence type="ECO:0000259" key="12">
    <source>
        <dbReference type="Pfam" id="PF17802"/>
    </source>
</evidence>
<dbReference type="EMBL" id="VULQ01000003">
    <property type="protein sequence ID" value="MSS77498.1"/>
    <property type="molecule type" value="Genomic_DNA"/>
</dbReference>
<dbReference type="Proteomes" id="UP000441925">
    <property type="component" value="Unassembled WGS sequence"/>
</dbReference>
<keyword evidence="1" id="KW-0134">Cell wall</keyword>
<dbReference type="InterPro" id="IPR032334">
    <property type="entry name" value="GramPos_pilinBB"/>
</dbReference>
<feature type="domain" description="Gram-positive cocci surface proteins LPxTG" evidence="8">
    <location>
        <begin position="665"/>
        <end position="695"/>
    </location>
</feature>
<dbReference type="InterPro" id="IPR026466">
    <property type="entry name" value="Fim_isopep_form_D2_dom"/>
</dbReference>
<dbReference type="Pfam" id="PF16569">
    <property type="entry name" value="GramPos_pilinBB"/>
    <property type="match status" value="1"/>
</dbReference>
<dbReference type="InterPro" id="IPR041033">
    <property type="entry name" value="SpaA_PFL_dom_1"/>
</dbReference>
<dbReference type="Gene3D" id="2.60.40.10">
    <property type="entry name" value="Immunoglobulins"/>
    <property type="match status" value="2"/>
</dbReference>
<evidence type="ECO:0000259" key="8">
    <source>
        <dbReference type="Pfam" id="PF00746"/>
    </source>
</evidence>
<sequence length="704" mass="76808">MKHKILSFLTALAMVLGIVVQPFAKANAAPSNATTTNTVTVHKILLTETALKNHDVNKKGYDGNKIPDIGTFFDAEAKEIPGVYFKLQKLKANIQEDQVDVNNNDQWEDVNGQEGLTTEDGLKFTTTGFEGKYRIVEDLTKSTYKGEDGQSVLTGSKAVPTLLTLPLVNEDGIVADAHVYPKNTENKPEIDKNFAKENDLKVVEDGEAGSKVGAVYENYQKKKATVTAEIGKEVPYEVKTKIPANSKLKTAKWDDKMTSGLTFKKGSLLIKVGQDNLEKNTDYKLEETDEGFVASLTETGLKKVNEKTEAVEVTLTYTATVNSKSVVDIPEANDIMFHYGNKPGFGTTPYPTKPNENGELTINKSWDDGEWAEGETATFKLVDANTGEDVKESDLDKVDNYTFEGTVTIGSTSRDGIPGNPKNPPVYGKTYTWKGLKKDKQYKAVEIATTSGSESEFKKGADGTITVVNHRSDNPKPLNPTEPKVVNGGKKFVKTNNKSGDQQERLAGAEFYITNEDGSKYLVAAKTSPEAVKTAKDTLNQKVADYNNLSAEDQKGDKGTTAKAAIDKAQEDYNKAFKENANAYTWGEKADENVVVVTSDGQGRFEIQGLAYGKYKLEEKTAPKGYAARNDKPEFTVEKGSYAGVDSELQYNKDNKDAGYGKQIENKKVSIPQTGGIGSLIFVVAGIAIMGLAAYKIQANKKEA</sequence>
<keyword evidence="6" id="KW-0812">Transmembrane</keyword>
<feature type="domain" description="Gram-positive pilin backbone subunit 2 Cna-B-like" evidence="10">
    <location>
        <begin position="230"/>
        <end position="343"/>
    </location>
</feature>
<evidence type="ECO:0000259" key="9">
    <source>
        <dbReference type="Pfam" id="PF16555"/>
    </source>
</evidence>
<dbReference type="Pfam" id="PF16555">
    <property type="entry name" value="GramPos_pilinD1"/>
    <property type="match status" value="1"/>
</dbReference>
<proteinExistence type="predicted"/>
<keyword evidence="14" id="KW-1185">Reference proteome</keyword>
<evidence type="ECO:0000256" key="1">
    <source>
        <dbReference type="ARBA" id="ARBA00022512"/>
    </source>
</evidence>
<protein>
    <submittedName>
        <fullName evidence="13">Isopeptide-forming domain-containing fimbrial protein</fullName>
    </submittedName>
</protein>
<comment type="caution">
    <text evidence="13">The sequence shown here is derived from an EMBL/GenBank/DDBJ whole genome shotgun (WGS) entry which is preliminary data.</text>
</comment>
<evidence type="ECO:0000256" key="4">
    <source>
        <dbReference type="ARBA" id="ARBA00023088"/>
    </source>
</evidence>
<keyword evidence="6" id="KW-0472">Membrane</keyword>
<dbReference type="Gene3D" id="2.60.40.1140">
    <property type="entry name" value="Collagen-binding surface protein Cna, B-type domain"/>
    <property type="match status" value="1"/>
</dbReference>
<feature type="chain" id="PRO_5039256348" evidence="7">
    <location>
        <begin position="25"/>
        <end position="704"/>
    </location>
</feature>
<evidence type="ECO:0000256" key="2">
    <source>
        <dbReference type="ARBA" id="ARBA00022525"/>
    </source>
</evidence>
<keyword evidence="4" id="KW-0572">Peptidoglycan-anchor</keyword>
<evidence type="ECO:0000313" key="13">
    <source>
        <dbReference type="EMBL" id="MSS77498.1"/>
    </source>
</evidence>
<keyword evidence="3 7" id="KW-0732">Signal</keyword>
<feature type="domain" description="Gram-positive pilin backbone subunit 3 Cna-B-like" evidence="11">
    <location>
        <begin position="357"/>
        <end position="512"/>
    </location>
</feature>
<organism evidence="13 14">
    <name type="scientific">Anaerococcus porci</name>
    <dbReference type="NCBI Taxonomy" id="2652269"/>
    <lineage>
        <taxon>Bacteria</taxon>
        <taxon>Bacillati</taxon>
        <taxon>Bacillota</taxon>
        <taxon>Tissierellia</taxon>
        <taxon>Tissierellales</taxon>
        <taxon>Peptoniphilaceae</taxon>
        <taxon>Anaerococcus</taxon>
    </lineage>
</organism>
<dbReference type="InterPro" id="IPR032364">
    <property type="entry name" value="GramPos_pilinD1_N"/>
</dbReference>
<evidence type="ECO:0000256" key="5">
    <source>
        <dbReference type="SAM" id="MobiDB-lite"/>
    </source>
</evidence>
<gene>
    <name evidence="13" type="ORF">FYJ26_03600</name>
</gene>
<dbReference type="NCBIfam" id="TIGR04226">
    <property type="entry name" value="RrgB_K2N_iso_D2"/>
    <property type="match status" value="1"/>
</dbReference>
<feature type="transmembrane region" description="Helical" evidence="6">
    <location>
        <begin position="676"/>
        <end position="695"/>
    </location>
</feature>
<evidence type="ECO:0000259" key="10">
    <source>
        <dbReference type="Pfam" id="PF16569"/>
    </source>
</evidence>
<evidence type="ECO:0000313" key="14">
    <source>
        <dbReference type="Proteomes" id="UP000441925"/>
    </source>
</evidence>
<dbReference type="Gene3D" id="1.20.58.90">
    <property type="match status" value="1"/>
</dbReference>
<evidence type="ECO:0000256" key="3">
    <source>
        <dbReference type="ARBA" id="ARBA00022729"/>
    </source>
</evidence>
<dbReference type="Gene3D" id="2.60.40.740">
    <property type="match status" value="1"/>
</dbReference>
<feature type="region of interest" description="Disordered" evidence="5">
    <location>
        <begin position="467"/>
        <end position="496"/>
    </location>
</feature>
<accession>A0A6N7VDH0</accession>
<evidence type="ECO:0000259" key="11">
    <source>
        <dbReference type="Pfam" id="PF16570"/>
    </source>
</evidence>
<dbReference type="SUPFAM" id="SSF49478">
    <property type="entry name" value="Cna protein B-type domain"/>
    <property type="match status" value="1"/>
</dbReference>
<dbReference type="Pfam" id="PF17802">
    <property type="entry name" value="SpaA"/>
    <property type="match status" value="1"/>
</dbReference>
<dbReference type="RefSeq" id="WP_154539691.1">
    <property type="nucleotide sequence ID" value="NZ_VULQ01000003.1"/>
</dbReference>
<evidence type="ECO:0000256" key="7">
    <source>
        <dbReference type="SAM" id="SignalP"/>
    </source>
</evidence>
<feature type="domain" description="Gram-positive pilin subunit D1 N-terminal" evidence="9">
    <location>
        <begin position="35"/>
        <end position="184"/>
    </location>
</feature>
<name>A0A6N7VDH0_9FIRM</name>
<dbReference type="InterPro" id="IPR013783">
    <property type="entry name" value="Ig-like_fold"/>
</dbReference>
<feature type="domain" description="SpaA-like prealbumin fold" evidence="12">
    <location>
        <begin position="590"/>
        <end position="641"/>
    </location>
</feature>
<reference evidence="13 14" key="1">
    <citation type="submission" date="2019-08" db="EMBL/GenBank/DDBJ databases">
        <title>In-depth cultivation of the pig gut microbiome towards novel bacterial diversity and tailored functional studies.</title>
        <authorList>
            <person name="Wylensek D."/>
            <person name="Hitch T.C.A."/>
            <person name="Clavel T."/>
        </authorList>
    </citation>
    <scope>NUCLEOTIDE SEQUENCE [LARGE SCALE GENOMIC DNA]</scope>
    <source>
        <strain evidence="13 14">WCA-380-WT-2B</strain>
    </source>
</reference>
<keyword evidence="6" id="KW-1133">Transmembrane helix</keyword>
<dbReference type="Pfam" id="PF00746">
    <property type="entry name" value="Gram_pos_anchor"/>
    <property type="match status" value="1"/>
</dbReference>
<evidence type="ECO:0000256" key="6">
    <source>
        <dbReference type="SAM" id="Phobius"/>
    </source>
</evidence>